<accession>A0A1G6PQX2</accession>
<evidence type="ECO:0000313" key="3">
    <source>
        <dbReference type="Proteomes" id="UP000199060"/>
    </source>
</evidence>
<evidence type="ECO:0000256" key="1">
    <source>
        <dbReference type="SAM" id="Phobius"/>
    </source>
</evidence>
<protein>
    <recommendedName>
        <fullName evidence="4">EpsG family protein</fullName>
    </recommendedName>
</protein>
<evidence type="ECO:0000313" key="2">
    <source>
        <dbReference type="EMBL" id="SDC82642.1"/>
    </source>
</evidence>
<gene>
    <name evidence="2" type="ORF">SAMN04488104_10076</name>
</gene>
<keyword evidence="1" id="KW-1133">Transmembrane helix</keyword>
<dbReference type="RefSeq" id="WP_240507748.1">
    <property type="nucleotide sequence ID" value="NZ_FNAC01000007.1"/>
</dbReference>
<organism evidence="2 3">
    <name type="scientific">Algoriphagus faecimaris</name>
    <dbReference type="NCBI Taxonomy" id="686796"/>
    <lineage>
        <taxon>Bacteria</taxon>
        <taxon>Pseudomonadati</taxon>
        <taxon>Bacteroidota</taxon>
        <taxon>Cytophagia</taxon>
        <taxon>Cytophagales</taxon>
        <taxon>Cyclobacteriaceae</taxon>
        <taxon>Algoriphagus</taxon>
    </lineage>
</organism>
<proteinExistence type="predicted"/>
<keyword evidence="3" id="KW-1185">Reference proteome</keyword>
<feature type="transmembrane region" description="Helical" evidence="1">
    <location>
        <begin position="301"/>
        <end position="322"/>
    </location>
</feature>
<feature type="transmembrane region" description="Helical" evidence="1">
    <location>
        <begin position="367"/>
        <end position="385"/>
    </location>
</feature>
<evidence type="ECO:0008006" key="4">
    <source>
        <dbReference type="Google" id="ProtNLM"/>
    </source>
</evidence>
<reference evidence="3" key="1">
    <citation type="submission" date="2016-10" db="EMBL/GenBank/DDBJ databases">
        <authorList>
            <person name="Varghese N."/>
            <person name="Submissions S."/>
        </authorList>
    </citation>
    <scope>NUCLEOTIDE SEQUENCE [LARGE SCALE GENOMIC DNA]</scope>
    <source>
        <strain evidence="3">DSM 23095</strain>
    </source>
</reference>
<dbReference type="AlphaFoldDB" id="A0A1G6PQX2"/>
<keyword evidence="1" id="KW-0472">Membrane</keyword>
<feature type="transmembrane region" description="Helical" evidence="1">
    <location>
        <begin position="188"/>
        <end position="214"/>
    </location>
</feature>
<feature type="transmembrane region" description="Helical" evidence="1">
    <location>
        <begin position="160"/>
        <end position="176"/>
    </location>
</feature>
<feature type="transmembrane region" description="Helical" evidence="1">
    <location>
        <begin position="334"/>
        <end position="355"/>
    </location>
</feature>
<dbReference type="Proteomes" id="UP000199060">
    <property type="component" value="Unassembled WGS sequence"/>
</dbReference>
<feature type="transmembrane region" description="Helical" evidence="1">
    <location>
        <begin position="38"/>
        <end position="58"/>
    </location>
</feature>
<dbReference type="EMBL" id="FNAC01000007">
    <property type="protein sequence ID" value="SDC82642.1"/>
    <property type="molecule type" value="Genomic_DNA"/>
</dbReference>
<feature type="transmembrane region" description="Helical" evidence="1">
    <location>
        <begin position="104"/>
        <end position="125"/>
    </location>
</feature>
<sequence>MLDIIVILAIILALVNSNASMAKRFGLPKKYELHLHYLLAYHVFFSLFFTWYILNFGGDSQGYWRLGMQQALVKGEVTWMSYFGDSTWFILWLCYVPSKILGLSYITGNILFGALGFIGIRYIFILTAERFPTNHEILGIPLFPTVFYFLNLHFWTAGVGKDSICFWGIAWFLFAVQKYKDRWWQGLIALFFVYMARPHMGQAVIGGVAMAIILGSEIKIQFKVLMSIAAGVGTFLLLDSTAEFLKIEELNLETLTQLSETTAGNLSRGNVGSAVDISSYSLPMRLFTYMFRPLFFDAHNFVSLFSSVENLVYLWLSLFIYRNWTPEAIRDMPLFLKAGIITFIPVTLAFMNALSNLGVVMRMKNMTMIYFLLFCFYLIAHNKQMRIQKVKEKMRYYRQREEIKARKRMEIENAGNNG</sequence>
<feature type="transmembrane region" description="Helical" evidence="1">
    <location>
        <begin position="79"/>
        <end position="98"/>
    </location>
</feature>
<name>A0A1G6PQX2_9BACT</name>
<keyword evidence="1" id="KW-0812">Transmembrane</keyword>
<dbReference type="STRING" id="686796.SAMN04488104_10076"/>